<proteinExistence type="predicted"/>
<protein>
    <recommendedName>
        <fullName evidence="3">Tc1-like transposase DDE domain-containing protein</fullName>
    </recommendedName>
</protein>
<evidence type="ECO:0000313" key="2">
    <source>
        <dbReference type="Proteomes" id="UP000316079"/>
    </source>
</evidence>
<keyword evidence="2" id="KW-1185">Reference proteome</keyword>
<dbReference type="Proteomes" id="UP000316079">
    <property type="component" value="Unassembled WGS sequence"/>
</dbReference>
<dbReference type="OrthoDB" id="6021633at2759"/>
<reference evidence="1 2" key="1">
    <citation type="journal article" date="2019" name="Sci. Data">
        <title>Hybrid genome assembly and annotation of Danionella translucida.</title>
        <authorList>
            <person name="Kadobianskyi M."/>
            <person name="Schulze L."/>
            <person name="Schuelke M."/>
            <person name="Judkewitz B."/>
        </authorList>
    </citation>
    <scope>NUCLEOTIDE SEQUENCE [LARGE SCALE GENOMIC DNA]</scope>
    <source>
        <strain evidence="1 2">Bolton</strain>
    </source>
</reference>
<accession>A0A553QR28</accession>
<organism evidence="1 2">
    <name type="scientific">Danionella cerebrum</name>
    <dbReference type="NCBI Taxonomy" id="2873325"/>
    <lineage>
        <taxon>Eukaryota</taxon>
        <taxon>Metazoa</taxon>
        <taxon>Chordata</taxon>
        <taxon>Craniata</taxon>
        <taxon>Vertebrata</taxon>
        <taxon>Euteleostomi</taxon>
        <taxon>Actinopterygii</taxon>
        <taxon>Neopterygii</taxon>
        <taxon>Teleostei</taxon>
        <taxon>Ostariophysi</taxon>
        <taxon>Cypriniformes</taxon>
        <taxon>Danionidae</taxon>
        <taxon>Danioninae</taxon>
        <taxon>Danionella</taxon>
    </lineage>
</organism>
<comment type="caution">
    <text evidence="1">The sequence shown here is derived from an EMBL/GenBank/DDBJ whole genome shotgun (WGS) entry which is preliminary data.</text>
</comment>
<dbReference type="AlphaFoldDB" id="A0A553QR28"/>
<dbReference type="EMBL" id="SRMA01025616">
    <property type="protein sequence ID" value="TRY92432.1"/>
    <property type="molecule type" value="Genomic_DNA"/>
</dbReference>
<evidence type="ECO:0000313" key="1">
    <source>
        <dbReference type="EMBL" id="TRY92432.1"/>
    </source>
</evidence>
<dbReference type="InterPro" id="IPR036397">
    <property type="entry name" value="RNaseH_sf"/>
</dbReference>
<dbReference type="GO" id="GO:0003676">
    <property type="term" value="F:nucleic acid binding"/>
    <property type="evidence" value="ECO:0007669"/>
    <property type="project" value="InterPro"/>
</dbReference>
<dbReference type="Gene3D" id="3.30.420.10">
    <property type="entry name" value="Ribonuclease H-like superfamily/Ribonuclease H"/>
    <property type="match status" value="1"/>
</dbReference>
<sequence length="76" mass="8385">MVLLVLNSPELNAVENLWDIVKRKLRDVRPNTLEELTAAIKASCASITPQQCHGLIASMPRPIQPVTSAKGFPTKY</sequence>
<name>A0A553QR28_9TELE</name>
<gene>
    <name evidence="1" type="ORF">DNTS_029000</name>
</gene>
<evidence type="ECO:0008006" key="3">
    <source>
        <dbReference type="Google" id="ProtNLM"/>
    </source>
</evidence>